<accession>A0AAV9B912</accession>
<evidence type="ECO:0000256" key="1">
    <source>
        <dbReference type="ARBA" id="ARBA00008821"/>
    </source>
</evidence>
<sequence length="73" mass="8085">MIGKVEEPQPHPVKDQLSGIDYRINSPPYEATILGRQHYFVMVGTIVFILTILVPQMGGGNISKFPTAEFLSP</sequence>
<reference evidence="3" key="1">
    <citation type="journal article" date="2023" name="Nat. Commun.">
        <title>Diploid and tetraploid genomes of Acorus and the evolution of monocots.</title>
        <authorList>
            <person name="Ma L."/>
            <person name="Liu K.W."/>
            <person name="Li Z."/>
            <person name="Hsiao Y.Y."/>
            <person name="Qi Y."/>
            <person name="Fu T."/>
            <person name="Tang G.D."/>
            <person name="Zhang D."/>
            <person name="Sun W.H."/>
            <person name="Liu D.K."/>
            <person name="Li Y."/>
            <person name="Chen G.Z."/>
            <person name="Liu X.D."/>
            <person name="Liao X.Y."/>
            <person name="Jiang Y.T."/>
            <person name="Yu X."/>
            <person name="Hao Y."/>
            <person name="Huang J."/>
            <person name="Zhao X.W."/>
            <person name="Ke S."/>
            <person name="Chen Y.Y."/>
            <person name="Wu W.L."/>
            <person name="Hsu J.L."/>
            <person name="Lin Y.F."/>
            <person name="Huang M.D."/>
            <person name="Li C.Y."/>
            <person name="Huang L."/>
            <person name="Wang Z.W."/>
            <person name="Zhao X."/>
            <person name="Zhong W.Y."/>
            <person name="Peng D.H."/>
            <person name="Ahmad S."/>
            <person name="Lan S."/>
            <person name="Zhang J.S."/>
            <person name="Tsai W.C."/>
            <person name="Van de Peer Y."/>
            <person name="Liu Z.J."/>
        </authorList>
    </citation>
    <scope>NUCLEOTIDE SEQUENCE</scope>
    <source>
        <strain evidence="3">SCP</strain>
    </source>
</reference>
<comment type="similarity">
    <text evidence="1">Belongs to the nucleobase:cation symporter-2 (NCS2) (TC 2.A.40) family.</text>
</comment>
<keyword evidence="2" id="KW-0812">Transmembrane</keyword>
<dbReference type="Proteomes" id="UP001179952">
    <property type="component" value="Unassembled WGS sequence"/>
</dbReference>
<dbReference type="EMBL" id="JAUJYN010000004">
    <property type="protein sequence ID" value="KAK1273180.1"/>
    <property type="molecule type" value="Genomic_DNA"/>
</dbReference>
<keyword evidence="2" id="KW-1133">Transmembrane helix</keyword>
<keyword evidence="4" id="KW-1185">Reference proteome</keyword>
<reference evidence="3" key="2">
    <citation type="submission" date="2023-06" db="EMBL/GenBank/DDBJ databases">
        <authorList>
            <person name="Ma L."/>
            <person name="Liu K.-W."/>
            <person name="Li Z."/>
            <person name="Hsiao Y.-Y."/>
            <person name="Qi Y."/>
            <person name="Fu T."/>
            <person name="Tang G."/>
            <person name="Zhang D."/>
            <person name="Sun W.-H."/>
            <person name="Liu D.-K."/>
            <person name="Li Y."/>
            <person name="Chen G.-Z."/>
            <person name="Liu X.-D."/>
            <person name="Liao X.-Y."/>
            <person name="Jiang Y.-T."/>
            <person name="Yu X."/>
            <person name="Hao Y."/>
            <person name="Huang J."/>
            <person name="Zhao X.-W."/>
            <person name="Ke S."/>
            <person name="Chen Y.-Y."/>
            <person name="Wu W.-L."/>
            <person name="Hsu J.-L."/>
            <person name="Lin Y.-F."/>
            <person name="Huang M.-D."/>
            <person name="Li C.-Y."/>
            <person name="Huang L."/>
            <person name="Wang Z.-W."/>
            <person name="Zhao X."/>
            <person name="Zhong W.-Y."/>
            <person name="Peng D.-H."/>
            <person name="Ahmad S."/>
            <person name="Lan S."/>
            <person name="Zhang J.-S."/>
            <person name="Tsai W.-C."/>
            <person name="Van De Peer Y."/>
            <person name="Liu Z.-J."/>
        </authorList>
    </citation>
    <scope>NUCLEOTIDE SEQUENCE</scope>
    <source>
        <strain evidence="3">SCP</strain>
        <tissue evidence="3">Leaves</tissue>
    </source>
</reference>
<comment type="caution">
    <text evidence="3">The sequence shown here is derived from an EMBL/GenBank/DDBJ whole genome shotgun (WGS) entry which is preliminary data.</text>
</comment>
<organism evidence="3 4">
    <name type="scientific">Acorus gramineus</name>
    <name type="common">Dwarf sweet flag</name>
    <dbReference type="NCBI Taxonomy" id="55184"/>
    <lineage>
        <taxon>Eukaryota</taxon>
        <taxon>Viridiplantae</taxon>
        <taxon>Streptophyta</taxon>
        <taxon>Embryophyta</taxon>
        <taxon>Tracheophyta</taxon>
        <taxon>Spermatophyta</taxon>
        <taxon>Magnoliopsida</taxon>
        <taxon>Liliopsida</taxon>
        <taxon>Acoraceae</taxon>
        <taxon>Acorus</taxon>
    </lineage>
</organism>
<feature type="transmembrane region" description="Helical" evidence="2">
    <location>
        <begin position="37"/>
        <end position="54"/>
    </location>
</feature>
<gene>
    <name evidence="3" type="ORF">QJS04_geneDACA013203</name>
</gene>
<evidence type="ECO:0000256" key="2">
    <source>
        <dbReference type="SAM" id="Phobius"/>
    </source>
</evidence>
<dbReference type="PANTHER" id="PTHR11119">
    <property type="entry name" value="XANTHINE-URACIL / VITAMIN C PERMEASE FAMILY MEMBER"/>
    <property type="match status" value="1"/>
</dbReference>
<proteinExistence type="inferred from homology"/>
<evidence type="ECO:0000313" key="3">
    <source>
        <dbReference type="EMBL" id="KAK1273180.1"/>
    </source>
</evidence>
<evidence type="ECO:0000313" key="4">
    <source>
        <dbReference type="Proteomes" id="UP001179952"/>
    </source>
</evidence>
<name>A0AAV9B912_ACOGR</name>
<keyword evidence="2" id="KW-0472">Membrane</keyword>
<protein>
    <submittedName>
        <fullName evidence="3">Nucleobase-ascorbate transporter 10</fullName>
    </submittedName>
</protein>
<dbReference type="AlphaFoldDB" id="A0AAV9B912"/>